<dbReference type="EMBL" id="CP157199">
    <property type="protein sequence ID" value="XBG61450.1"/>
    <property type="molecule type" value="Genomic_DNA"/>
</dbReference>
<organism evidence="1">
    <name type="scientific">Pontimicrobium sp. SW4</name>
    <dbReference type="NCBI Taxonomy" id="3153519"/>
    <lineage>
        <taxon>Bacteria</taxon>
        <taxon>Pseudomonadati</taxon>
        <taxon>Bacteroidota</taxon>
        <taxon>Flavobacteriia</taxon>
        <taxon>Flavobacteriales</taxon>
        <taxon>Flavobacteriaceae</taxon>
        <taxon>Pontimicrobium</taxon>
    </lineage>
</organism>
<dbReference type="RefSeq" id="WP_347923997.1">
    <property type="nucleotide sequence ID" value="NZ_CP157199.1"/>
</dbReference>
<sequence>MKYLKIFVLIICFTSCDYFDKKKVNSQDIVKEELETFNWNEVDEYPSFDNCSSSDTKEFRKQCFQTTLTNHITSQLALRKIVVTEDLNDTIEMTFFISEKGNLSVLNIESNPKIAAQIPEINTFLNESLNNLPQISPAIKRGQQVKTEFKIPIIIKVE</sequence>
<protein>
    <recommendedName>
        <fullName evidence="2">TonB C-terminal domain-containing protein</fullName>
    </recommendedName>
</protein>
<evidence type="ECO:0008006" key="2">
    <source>
        <dbReference type="Google" id="ProtNLM"/>
    </source>
</evidence>
<gene>
    <name evidence="1" type="ORF">ABGB03_00755</name>
</gene>
<dbReference type="AlphaFoldDB" id="A0AAU7BT05"/>
<reference evidence="1" key="1">
    <citation type="submission" date="2024-05" db="EMBL/GenBank/DDBJ databases">
        <title>Pontimicrobium maritimus sp. nov., isolated form sea water.</title>
        <authorList>
            <person name="Muhammad N."/>
            <person name="Vuong T.Q."/>
            <person name="Han H.L."/>
            <person name="Kim S.-G."/>
        </authorList>
    </citation>
    <scope>NUCLEOTIDE SEQUENCE</scope>
    <source>
        <strain evidence="1">SW4</strain>
    </source>
</reference>
<name>A0AAU7BT05_9FLAO</name>
<evidence type="ECO:0000313" key="1">
    <source>
        <dbReference type="EMBL" id="XBG61450.1"/>
    </source>
</evidence>
<proteinExistence type="predicted"/>
<accession>A0AAU7BT05</accession>